<protein>
    <recommendedName>
        <fullName evidence="3">PEP-CTERM protein-sorting domain-containing protein</fullName>
    </recommendedName>
</protein>
<dbReference type="KEGG" id="sus:Acid_2781"/>
<evidence type="ECO:0000256" key="1">
    <source>
        <dbReference type="SAM" id="SignalP"/>
    </source>
</evidence>
<reference evidence="2" key="1">
    <citation type="submission" date="2006-10" db="EMBL/GenBank/DDBJ databases">
        <title>Complete sequence of Solibacter usitatus Ellin6076.</title>
        <authorList>
            <consortium name="US DOE Joint Genome Institute"/>
            <person name="Copeland A."/>
            <person name="Lucas S."/>
            <person name="Lapidus A."/>
            <person name="Barry K."/>
            <person name="Detter J.C."/>
            <person name="Glavina del Rio T."/>
            <person name="Hammon N."/>
            <person name="Israni S."/>
            <person name="Dalin E."/>
            <person name="Tice H."/>
            <person name="Pitluck S."/>
            <person name="Thompson L.S."/>
            <person name="Brettin T."/>
            <person name="Bruce D."/>
            <person name="Han C."/>
            <person name="Tapia R."/>
            <person name="Gilna P."/>
            <person name="Schmutz J."/>
            <person name="Larimer F."/>
            <person name="Land M."/>
            <person name="Hauser L."/>
            <person name="Kyrpides N."/>
            <person name="Mikhailova N."/>
            <person name="Janssen P.H."/>
            <person name="Kuske C.R."/>
            <person name="Richardson P."/>
        </authorList>
    </citation>
    <scope>NUCLEOTIDE SEQUENCE</scope>
    <source>
        <strain evidence="2">Ellin6076</strain>
    </source>
</reference>
<dbReference type="AlphaFoldDB" id="Q023S3"/>
<keyword evidence="1" id="KW-0732">Signal</keyword>
<evidence type="ECO:0000313" key="2">
    <source>
        <dbReference type="EMBL" id="ABJ83767.1"/>
    </source>
</evidence>
<dbReference type="EMBL" id="CP000473">
    <property type="protein sequence ID" value="ABJ83767.1"/>
    <property type="molecule type" value="Genomic_DNA"/>
</dbReference>
<sequence precursor="true">MKLLFSTLALSVLTGLTANGASITYDFDELAPGTGPFTDSKGGVVAMFSSPTDPGFGVAQNLGAFAPPFKGKFITNGTGFPIDISFSEFLQSASLDFATDNLPFVSTLVTVKAYRGGPNGLLLATLGTPGAIPPGFNFPQGVATISAAGFDTLVISGAQPGLAVDNLTVSTVPEPGPLGMFVLLSGLACYSKTRKSLFGTTE</sequence>
<proteinExistence type="predicted"/>
<evidence type="ECO:0008006" key="3">
    <source>
        <dbReference type="Google" id="ProtNLM"/>
    </source>
</evidence>
<gene>
    <name evidence="2" type="ordered locus">Acid_2781</name>
</gene>
<accession>Q023S3</accession>
<dbReference type="HOGENOM" id="CLU_1353880_0_0_0"/>
<organism evidence="2">
    <name type="scientific">Solibacter usitatus (strain Ellin6076)</name>
    <dbReference type="NCBI Taxonomy" id="234267"/>
    <lineage>
        <taxon>Bacteria</taxon>
        <taxon>Pseudomonadati</taxon>
        <taxon>Acidobacteriota</taxon>
        <taxon>Terriglobia</taxon>
        <taxon>Bryobacterales</taxon>
        <taxon>Solibacteraceae</taxon>
        <taxon>Candidatus Solibacter</taxon>
    </lineage>
</organism>
<feature type="chain" id="PRO_5004163204" description="PEP-CTERM protein-sorting domain-containing protein" evidence="1">
    <location>
        <begin position="21"/>
        <end position="202"/>
    </location>
</feature>
<feature type="signal peptide" evidence="1">
    <location>
        <begin position="1"/>
        <end position="20"/>
    </location>
</feature>
<dbReference type="InParanoid" id="Q023S3"/>
<name>Q023S3_SOLUE</name>